<dbReference type="InterPro" id="IPR043502">
    <property type="entry name" value="DNA/RNA_pol_sf"/>
</dbReference>
<dbReference type="Pfam" id="PF17917">
    <property type="entry name" value="RT_RNaseH"/>
    <property type="match status" value="1"/>
</dbReference>
<dbReference type="SUPFAM" id="SSF56672">
    <property type="entry name" value="DNA/RNA polymerases"/>
    <property type="match status" value="1"/>
</dbReference>
<evidence type="ECO:0000256" key="4">
    <source>
        <dbReference type="ARBA" id="ARBA00022759"/>
    </source>
</evidence>
<name>A0A9Q3F4D2_9BASI</name>
<dbReference type="GO" id="GO:0003964">
    <property type="term" value="F:RNA-directed DNA polymerase activity"/>
    <property type="evidence" value="ECO:0007669"/>
    <property type="project" value="UniProtKB-KW"/>
</dbReference>
<gene>
    <name evidence="8" type="ORF">O181_072024</name>
</gene>
<dbReference type="Proteomes" id="UP000765509">
    <property type="component" value="Unassembled WGS sequence"/>
</dbReference>
<reference evidence="8" key="1">
    <citation type="submission" date="2021-03" db="EMBL/GenBank/DDBJ databases">
        <title>Draft genome sequence of rust myrtle Austropuccinia psidii MF-1, a brazilian biotype.</title>
        <authorList>
            <person name="Quecine M.C."/>
            <person name="Pachon D.M.R."/>
            <person name="Bonatelli M.L."/>
            <person name="Correr F.H."/>
            <person name="Franceschini L.M."/>
            <person name="Leite T.F."/>
            <person name="Margarido G.R.A."/>
            <person name="Almeida C.A."/>
            <person name="Ferrarezi J.A."/>
            <person name="Labate C.A."/>
        </authorList>
    </citation>
    <scope>NUCLEOTIDE SEQUENCE</scope>
    <source>
        <strain evidence="8">MF-1</strain>
    </source>
</reference>
<feature type="domain" description="Reverse transcriptase RNase H-like" evidence="7">
    <location>
        <begin position="1"/>
        <end position="83"/>
    </location>
</feature>
<keyword evidence="5" id="KW-0378">Hydrolase</keyword>
<keyword evidence="2" id="KW-0548">Nucleotidyltransferase</keyword>
<keyword evidence="3" id="KW-0540">Nuclease</keyword>
<accession>A0A9Q3F4D2</accession>
<evidence type="ECO:0000256" key="1">
    <source>
        <dbReference type="ARBA" id="ARBA00022679"/>
    </source>
</evidence>
<evidence type="ECO:0000256" key="5">
    <source>
        <dbReference type="ARBA" id="ARBA00022801"/>
    </source>
</evidence>
<dbReference type="GO" id="GO:0016787">
    <property type="term" value="F:hydrolase activity"/>
    <property type="evidence" value="ECO:0007669"/>
    <property type="project" value="UniProtKB-KW"/>
</dbReference>
<dbReference type="GO" id="GO:0004519">
    <property type="term" value="F:endonuclease activity"/>
    <property type="evidence" value="ECO:0007669"/>
    <property type="project" value="UniProtKB-KW"/>
</dbReference>
<evidence type="ECO:0000313" key="8">
    <source>
        <dbReference type="EMBL" id="MBW0532309.1"/>
    </source>
</evidence>
<protein>
    <recommendedName>
        <fullName evidence="7">Reverse transcriptase RNase H-like domain-containing protein</fullName>
    </recommendedName>
</protein>
<proteinExistence type="predicted"/>
<organism evidence="8 9">
    <name type="scientific">Austropuccinia psidii MF-1</name>
    <dbReference type="NCBI Taxonomy" id="1389203"/>
    <lineage>
        <taxon>Eukaryota</taxon>
        <taxon>Fungi</taxon>
        <taxon>Dikarya</taxon>
        <taxon>Basidiomycota</taxon>
        <taxon>Pucciniomycotina</taxon>
        <taxon>Pucciniomycetes</taxon>
        <taxon>Pucciniales</taxon>
        <taxon>Sphaerophragmiaceae</taxon>
        <taxon>Austropuccinia</taxon>
    </lineage>
</organism>
<evidence type="ECO:0000256" key="2">
    <source>
        <dbReference type="ARBA" id="ARBA00022695"/>
    </source>
</evidence>
<keyword evidence="1" id="KW-0808">Transferase</keyword>
<evidence type="ECO:0000259" key="7">
    <source>
        <dbReference type="Pfam" id="PF17917"/>
    </source>
</evidence>
<evidence type="ECO:0000313" key="9">
    <source>
        <dbReference type="Proteomes" id="UP000765509"/>
    </source>
</evidence>
<dbReference type="InterPro" id="IPR041373">
    <property type="entry name" value="RT_RNaseH"/>
</dbReference>
<keyword evidence="6" id="KW-0695">RNA-directed DNA polymerase</keyword>
<keyword evidence="9" id="KW-1185">Reference proteome</keyword>
<dbReference type="OrthoDB" id="3037028at2759"/>
<sequence length="101" mass="11662">MQEDENGKDRPVPYESVTFSRIKSKYSQPKLELCGAARILKTLQEILWGKHFELQVDSKDLIEMIKTALLPNAPMTRWVAFIKLFSFDLVHKPGKPFTIPD</sequence>
<evidence type="ECO:0000256" key="3">
    <source>
        <dbReference type="ARBA" id="ARBA00022722"/>
    </source>
</evidence>
<evidence type="ECO:0000256" key="6">
    <source>
        <dbReference type="ARBA" id="ARBA00022918"/>
    </source>
</evidence>
<dbReference type="EMBL" id="AVOT02037603">
    <property type="protein sequence ID" value="MBW0532309.1"/>
    <property type="molecule type" value="Genomic_DNA"/>
</dbReference>
<keyword evidence="4" id="KW-0255">Endonuclease</keyword>
<dbReference type="AlphaFoldDB" id="A0A9Q3F4D2"/>
<comment type="caution">
    <text evidence="8">The sequence shown here is derived from an EMBL/GenBank/DDBJ whole genome shotgun (WGS) entry which is preliminary data.</text>
</comment>